<dbReference type="OrthoDB" id="327431at2"/>
<dbReference type="RefSeq" id="WP_061503584.1">
    <property type="nucleotide sequence ID" value="NZ_CP010951.1"/>
</dbReference>
<feature type="transmembrane region" description="Helical" evidence="1">
    <location>
        <begin position="164"/>
        <end position="182"/>
    </location>
</feature>
<dbReference type="PATRIC" id="fig|94132.3.peg.4649"/>
<keyword evidence="3" id="KW-1185">Reference proteome</keyword>
<feature type="transmembrane region" description="Helical" evidence="1">
    <location>
        <begin position="188"/>
        <end position="208"/>
    </location>
</feature>
<keyword evidence="1" id="KW-1133">Transmembrane helix</keyword>
<keyword evidence="1" id="KW-0472">Membrane</keyword>
<dbReference type="AlphaFoldDB" id="A0A127JZ84"/>
<dbReference type="EMBL" id="CP010951">
    <property type="protein sequence ID" value="AMO25143.1"/>
    <property type="molecule type" value="Genomic_DNA"/>
</dbReference>
<keyword evidence="1" id="KW-0812">Transmembrane</keyword>
<dbReference type="Proteomes" id="UP000070433">
    <property type="component" value="Chromosome"/>
</dbReference>
<proteinExistence type="predicted"/>
<protein>
    <submittedName>
        <fullName evidence="2">Uncharacterized protein</fullName>
    </submittedName>
</protein>
<feature type="transmembrane region" description="Helical" evidence="1">
    <location>
        <begin position="132"/>
        <end position="152"/>
    </location>
</feature>
<feature type="transmembrane region" description="Helical" evidence="1">
    <location>
        <begin position="63"/>
        <end position="85"/>
    </location>
</feature>
<evidence type="ECO:0000313" key="3">
    <source>
        <dbReference type="Proteomes" id="UP000070433"/>
    </source>
</evidence>
<organism evidence="2 3">
    <name type="scientific">Ramlibacter tataouinensis</name>
    <dbReference type="NCBI Taxonomy" id="94132"/>
    <lineage>
        <taxon>Bacteria</taxon>
        <taxon>Pseudomonadati</taxon>
        <taxon>Pseudomonadota</taxon>
        <taxon>Betaproteobacteria</taxon>
        <taxon>Burkholderiales</taxon>
        <taxon>Comamonadaceae</taxon>
        <taxon>Ramlibacter</taxon>
    </lineage>
</organism>
<name>A0A127JZ84_9BURK</name>
<evidence type="ECO:0000313" key="2">
    <source>
        <dbReference type="EMBL" id="AMO25143.1"/>
    </source>
</evidence>
<accession>A0A127JZ84</accession>
<reference evidence="2 3" key="1">
    <citation type="journal article" date="2014" name="Int. J. Syst. Evol. Microbiol.">
        <title>Ramlibacter solisilvae sp. nov., isolated from forest soil, and emended description of the genus Ramlibacter.</title>
        <authorList>
            <person name="Lee H.J."/>
            <person name="Lee S.H."/>
            <person name="Lee S.S."/>
            <person name="Lee J.S."/>
            <person name="Kim Y."/>
            <person name="Kim S.C."/>
            <person name="Jeon C.O."/>
        </authorList>
    </citation>
    <scope>NUCLEOTIDE SEQUENCE [LARGE SCALE GENOMIC DNA]</scope>
    <source>
        <strain evidence="2 3">5-10</strain>
    </source>
</reference>
<feature type="transmembrane region" description="Helical" evidence="1">
    <location>
        <begin position="92"/>
        <end position="112"/>
    </location>
</feature>
<evidence type="ECO:0000256" key="1">
    <source>
        <dbReference type="SAM" id="Phobius"/>
    </source>
</evidence>
<sequence>MFIGHFGLGFAAKRVAPRLSLGTAFLAAQFLDLLWPTLLLLGLETVRIAPGATAVTPLLFEHYPISHSLAGAAAWAVVVAALHFLARRQFRLAVVVGLLVLSHWLLDALVHIPDLPLVPGGSTLIGLGLWQSRAATLAVEVPLFAIGVWLYVKATPTMDRTGRLGLAGLVACLALVHMGNLFGPPPPGVTAIAWVGQAQWLLVAWAYWVDSRCADRATAGLAQAA</sequence>
<gene>
    <name evidence="2" type="ORF">UC35_22820</name>
</gene>
<feature type="transmembrane region" description="Helical" evidence="1">
    <location>
        <begin position="21"/>
        <end position="43"/>
    </location>
</feature>